<dbReference type="GO" id="GO:0050660">
    <property type="term" value="F:flavin adenine dinucleotide binding"/>
    <property type="evidence" value="ECO:0007669"/>
    <property type="project" value="TreeGrafter"/>
</dbReference>
<dbReference type="InterPro" id="IPR029035">
    <property type="entry name" value="DHS-like_NAD/FAD-binding_dom"/>
</dbReference>
<dbReference type="Pfam" id="PF00205">
    <property type="entry name" value="TPP_enzyme_M"/>
    <property type="match status" value="1"/>
</dbReference>
<dbReference type="GO" id="GO:0030976">
    <property type="term" value="F:thiamine pyrophosphate binding"/>
    <property type="evidence" value="ECO:0007669"/>
    <property type="project" value="InterPro"/>
</dbReference>
<gene>
    <name evidence="8" type="ORF">E4O86_10890</name>
</gene>
<name>A0A964WTQ1_9HYPH</name>
<evidence type="ECO:0000256" key="1">
    <source>
        <dbReference type="ARBA" id="ARBA00001964"/>
    </source>
</evidence>
<dbReference type="PANTHER" id="PTHR18968">
    <property type="entry name" value="THIAMINE PYROPHOSPHATE ENZYMES"/>
    <property type="match status" value="1"/>
</dbReference>
<dbReference type="Pfam" id="PF02776">
    <property type="entry name" value="TPP_enzyme_N"/>
    <property type="match status" value="1"/>
</dbReference>
<reference evidence="8" key="1">
    <citation type="submission" date="2019-03" db="EMBL/GenBank/DDBJ databases">
        <title>Afifella sp. nov., isolated from activated sludge.</title>
        <authorList>
            <person name="Li Q."/>
            <person name="Liu Y."/>
        </authorList>
    </citation>
    <scope>NUCLEOTIDE SEQUENCE</scope>
    <source>
        <strain evidence="8">L72</strain>
    </source>
</reference>
<dbReference type="Gene3D" id="3.40.50.970">
    <property type="match status" value="2"/>
</dbReference>
<evidence type="ECO:0000259" key="5">
    <source>
        <dbReference type="Pfam" id="PF00205"/>
    </source>
</evidence>
<dbReference type="SUPFAM" id="SSF52467">
    <property type="entry name" value="DHS-like NAD/FAD-binding domain"/>
    <property type="match status" value="1"/>
</dbReference>
<dbReference type="InterPro" id="IPR029061">
    <property type="entry name" value="THDP-binding"/>
</dbReference>
<dbReference type="CDD" id="cd07035">
    <property type="entry name" value="TPP_PYR_POX_like"/>
    <property type="match status" value="1"/>
</dbReference>
<dbReference type="Proteomes" id="UP000773614">
    <property type="component" value="Unassembled WGS sequence"/>
</dbReference>
<comment type="similarity">
    <text evidence="2 4">Belongs to the TPP enzyme family.</text>
</comment>
<evidence type="ECO:0000259" key="6">
    <source>
        <dbReference type="Pfam" id="PF02775"/>
    </source>
</evidence>
<dbReference type="GO" id="GO:0003984">
    <property type="term" value="F:acetolactate synthase activity"/>
    <property type="evidence" value="ECO:0007669"/>
    <property type="project" value="TreeGrafter"/>
</dbReference>
<dbReference type="EMBL" id="SPKJ01000031">
    <property type="protein sequence ID" value="MYZ48216.1"/>
    <property type="molecule type" value="Genomic_DNA"/>
</dbReference>
<dbReference type="Gene3D" id="3.40.50.1220">
    <property type="entry name" value="TPP-binding domain"/>
    <property type="match status" value="1"/>
</dbReference>
<feature type="domain" description="Thiamine pyrophosphate enzyme N-terminal TPP-binding" evidence="7">
    <location>
        <begin position="21"/>
        <end position="119"/>
    </location>
</feature>
<dbReference type="InterPro" id="IPR011766">
    <property type="entry name" value="TPP_enzyme_TPP-bd"/>
</dbReference>
<accession>A0A964WTQ1</accession>
<evidence type="ECO:0000259" key="7">
    <source>
        <dbReference type="Pfam" id="PF02776"/>
    </source>
</evidence>
<evidence type="ECO:0000313" key="9">
    <source>
        <dbReference type="Proteomes" id="UP000773614"/>
    </source>
</evidence>
<evidence type="ECO:0000256" key="3">
    <source>
        <dbReference type="ARBA" id="ARBA00023052"/>
    </source>
</evidence>
<dbReference type="PROSITE" id="PS00187">
    <property type="entry name" value="TPP_ENZYMES"/>
    <property type="match status" value="1"/>
</dbReference>
<dbReference type="InterPro" id="IPR045229">
    <property type="entry name" value="TPP_enz"/>
</dbReference>
<comment type="caution">
    <text evidence="8">The sequence shown here is derived from an EMBL/GenBank/DDBJ whole genome shotgun (WGS) entry which is preliminary data.</text>
</comment>
<evidence type="ECO:0000313" key="8">
    <source>
        <dbReference type="EMBL" id="MYZ48216.1"/>
    </source>
</evidence>
<feature type="domain" description="Thiamine pyrophosphate enzyme TPP-binding" evidence="6">
    <location>
        <begin position="403"/>
        <end position="534"/>
    </location>
</feature>
<dbReference type="InterPro" id="IPR012000">
    <property type="entry name" value="Thiamin_PyroP_enz_cen_dom"/>
</dbReference>
<dbReference type="InterPro" id="IPR000399">
    <property type="entry name" value="TPP-bd_CS"/>
</dbReference>
<evidence type="ECO:0000256" key="2">
    <source>
        <dbReference type="ARBA" id="ARBA00007812"/>
    </source>
</evidence>
<dbReference type="RefSeq" id="WP_161140565.1">
    <property type="nucleotide sequence ID" value="NZ_SPKJ01000031.1"/>
</dbReference>
<feature type="domain" description="Thiamine pyrophosphate enzyme central" evidence="5">
    <location>
        <begin position="205"/>
        <end position="336"/>
    </location>
</feature>
<dbReference type="GO" id="GO:0005948">
    <property type="term" value="C:acetolactate synthase complex"/>
    <property type="evidence" value="ECO:0007669"/>
    <property type="project" value="TreeGrafter"/>
</dbReference>
<protein>
    <submittedName>
        <fullName evidence="8">Thiamine pyrophosphate-binding protein</fullName>
    </submittedName>
</protein>
<dbReference type="AlphaFoldDB" id="A0A964WTQ1"/>
<comment type="cofactor">
    <cofactor evidence="1">
        <name>thiamine diphosphate</name>
        <dbReference type="ChEBI" id="CHEBI:58937"/>
    </cofactor>
</comment>
<dbReference type="SUPFAM" id="SSF52518">
    <property type="entry name" value="Thiamin diphosphate-binding fold (THDP-binding)"/>
    <property type="match status" value="2"/>
</dbReference>
<dbReference type="GO" id="GO:0000287">
    <property type="term" value="F:magnesium ion binding"/>
    <property type="evidence" value="ECO:0007669"/>
    <property type="project" value="InterPro"/>
</dbReference>
<dbReference type="InterPro" id="IPR012001">
    <property type="entry name" value="Thiamin_PyroP_enz_TPP-bd_dom"/>
</dbReference>
<dbReference type="GO" id="GO:0009097">
    <property type="term" value="P:isoleucine biosynthetic process"/>
    <property type="evidence" value="ECO:0007669"/>
    <property type="project" value="TreeGrafter"/>
</dbReference>
<dbReference type="PANTHER" id="PTHR18968:SF13">
    <property type="entry name" value="ACETOLACTATE SYNTHASE CATALYTIC SUBUNIT, MITOCHONDRIAL"/>
    <property type="match status" value="1"/>
</dbReference>
<dbReference type="GO" id="GO:0009099">
    <property type="term" value="P:L-valine biosynthetic process"/>
    <property type="evidence" value="ECO:0007669"/>
    <property type="project" value="TreeGrafter"/>
</dbReference>
<sequence length="565" mass="60739">MNYAVSVPSGVALEELPTYVHLARAFAREGVEVNFTLMGDGNMHWATALAEQPGVRTYHVRHEHCALAMAMGYSIASGKVGVASVTCGPGLTQLSTALATAAQARVPVVVFSGDTPINASFYNQRIDQGPVVTATGAHHIACTSMKRMLEFVREAFYVARTERRPVVLSVPYDMQKQKLPAPHDYVPSTDYVPDTGPVAPHPAYVEKAVDAIASARRVVVIAGRGVLRSGAQSQCEELADLCGGMLATTLPERGMFDHHPFGIGIAGGFSRDIGKELFAQADLVVAVGASLHHFTVDGGTLFPQARVLQIDAHPVGLKNGRKVADLFLEADAKLGLGAVIAGLKERGIAPSDWRTPELARRIAEEPADSTEFEIEPATLDPREAVLALDRVIPKDWEIVSGSGHCSYFHAQMRGRRPEHFHTIREFGAIGNGLCYAIGVAVARPDSQVVLIDGDGGFMMHAQELETARRHGLKLLLCILNDGAFGSEIHKLRADGLDDSGAIFGRGDLGRIAEGFGLRGSVVTDVGQIEALIEPFKAADVAELWDIHISDRVTSPTMRKAHPKKH</sequence>
<dbReference type="Pfam" id="PF02775">
    <property type="entry name" value="TPP_enzyme_C"/>
    <property type="match status" value="1"/>
</dbReference>
<proteinExistence type="inferred from homology"/>
<keyword evidence="9" id="KW-1185">Reference proteome</keyword>
<dbReference type="CDD" id="cd00568">
    <property type="entry name" value="TPP_enzymes"/>
    <property type="match status" value="1"/>
</dbReference>
<evidence type="ECO:0000256" key="4">
    <source>
        <dbReference type="RuleBase" id="RU362132"/>
    </source>
</evidence>
<dbReference type="OrthoDB" id="7534569at2"/>
<keyword evidence="3 4" id="KW-0786">Thiamine pyrophosphate</keyword>
<organism evidence="8 9">
    <name type="scientific">Propylenella binzhouense</name>
    <dbReference type="NCBI Taxonomy" id="2555902"/>
    <lineage>
        <taxon>Bacteria</taxon>
        <taxon>Pseudomonadati</taxon>
        <taxon>Pseudomonadota</taxon>
        <taxon>Alphaproteobacteria</taxon>
        <taxon>Hyphomicrobiales</taxon>
        <taxon>Propylenellaceae</taxon>
        <taxon>Propylenella</taxon>
    </lineage>
</organism>